<keyword evidence="2" id="KW-1185">Reference proteome</keyword>
<reference evidence="1" key="1">
    <citation type="journal article" date="2020" name="Stud. Mycol.">
        <title>101 Dothideomycetes genomes: a test case for predicting lifestyles and emergence of pathogens.</title>
        <authorList>
            <person name="Haridas S."/>
            <person name="Albert R."/>
            <person name="Binder M."/>
            <person name="Bloem J."/>
            <person name="Labutti K."/>
            <person name="Salamov A."/>
            <person name="Andreopoulos B."/>
            <person name="Baker S."/>
            <person name="Barry K."/>
            <person name="Bills G."/>
            <person name="Bluhm B."/>
            <person name="Cannon C."/>
            <person name="Castanera R."/>
            <person name="Culley D."/>
            <person name="Daum C."/>
            <person name="Ezra D."/>
            <person name="Gonzalez J."/>
            <person name="Henrissat B."/>
            <person name="Kuo A."/>
            <person name="Liang C."/>
            <person name="Lipzen A."/>
            <person name="Lutzoni F."/>
            <person name="Magnuson J."/>
            <person name="Mondo S."/>
            <person name="Nolan M."/>
            <person name="Ohm R."/>
            <person name="Pangilinan J."/>
            <person name="Park H.-J."/>
            <person name="Ramirez L."/>
            <person name="Alfaro M."/>
            <person name="Sun H."/>
            <person name="Tritt A."/>
            <person name="Yoshinaga Y."/>
            <person name="Zwiers L.-H."/>
            <person name="Turgeon B."/>
            <person name="Goodwin S."/>
            <person name="Spatafora J."/>
            <person name="Crous P."/>
            <person name="Grigoriev I."/>
        </authorList>
    </citation>
    <scope>NUCLEOTIDE SEQUENCE</scope>
    <source>
        <strain evidence="1">CBS 113818</strain>
    </source>
</reference>
<dbReference type="PANTHER" id="PTHR34144">
    <property type="entry name" value="CHROMOSOME 8, WHOLE GENOME SHOTGUN SEQUENCE"/>
    <property type="match status" value="1"/>
</dbReference>
<proteinExistence type="predicted"/>
<evidence type="ECO:0000313" key="1">
    <source>
        <dbReference type="EMBL" id="KAF2825036.1"/>
    </source>
</evidence>
<dbReference type="InterPro" id="IPR021047">
    <property type="entry name" value="Mannosyltransferase_CMT1"/>
</dbReference>
<evidence type="ECO:0000313" key="2">
    <source>
        <dbReference type="Proteomes" id="UP000799424"/>
    </source>
</evidence>
<dbReference type="PANTHER" id="PTHR34144:SF7">
    <property type="entry name" value="EXPORT PROTEIN (CAP59), PUTATIVE (AFU_ORTHOLOGUE AFUA_7G05020)-RELATED"/>
    <property type="match status" value="1"/>
</dbReference>
<gene>
    <name evidence="1" type="ORF">CC86DRAFT_420452</name>
</gene>
<dbReference type="OrthoDB" id="262547at2759"/>
<dbReference type="Pfam" id="PF11735">
    <property type="entry name" value="CAP59_mtransfer"/>
    <property type="match status" value="1"/>
</dbReference>
<accession>A0A6A6ZW20</accession>
<organism evidence="1 2">
    <name type="scientific">Ophiobolus disseminans</name>
    <dbReference type="NCBI Taxonomy" id="1469910"/>
    <lineage>
        <taxon>Eukaryota</taxon>
        <taxon>Fungi</taxon>
        <taxon>Dikarya</taxon>
        <taxon>Ascomycota</taxon>
        <taxon>Pezizomycotina</taxon>
        <taxon>Dothideomycetes</taxon>
        <taxon>Pleosporomycetidae</taxon>
        <taxon>Pleosporales</taxon>
        <taxon>Pleosporineae</taxon>
        <taxon>Phaeosphaeriaceae</taxon>
        <taxon>Ophiobolus</taxon>
    </lineage>
</organism>
<protein>
    <recommendedName>
        <fullName evidence="3">Polysaccharide export protein</fullName>
    </recommendedName>
</protein>
<sequence>MPLPIRRIMRRRRTRLATVFVLALFGILNLVQIRPYLSQPAAEVTYRVWERRENIYIASIHWNDEAILRSHWNEAVKNLALALGRDNVFVAVYESGSWDGTKEALNELDEEMERSGIRRNITLSRVTHLGEMSAEDRDIGWVDTPRGGKELRRIPYLARMRNLALEPLRELARLGITFDKVLFLNDVVMLQWLTELWTNDVLRLLDTNGGDFAAACSLDFSRPPLMYDTFALRDAEGHEVLTKTWPYFRARASRQAVLDNIPVPVTSCWNGMVAMPVKPFTSDPPLEFRGIPDSLAASHLEGSECCLIHTDNPLRDKKQTYVNPQVRVGYSGKAYDAVHREVITRSFGSVFMALWNSRIRRWTTSPGLKEWIVRRRVDKWCRQGEEREEGGAVCLIDEMQVLVGNGWAHV</sequence>
<dbReference type="Proteomes" id="UP000799424">
    <property type="component" value="Unassembled WGS sequence"/>
</dbReference>
<dbReference type="EMBL" id="MU006229">
    <property type="protein sequence ID" value="KAF2825036.1"/>
    <property type="molecule type" value="Genomic_DNA"/>
</dbReference>
<evidence type="ECO:0008006" key="3">
    <source>
        <dbReference type="Google" id="ProtNLM"/>
    </source>
</evidence>
<dbReference type="AlphaFoldDB" id="A0A6A6ZW20"/>
<name>A0A6A6ZW20_9PLEO</name>